<dbReference type="Proteomes" id="UP000009154">
    <property type="component" value="Chromosome"/>
</dbReference>
<evidence type="ECO:0000313" key="1">
    <source>
        <dbReference type="EMBL" id="AFA71653.1"/>
    </source>
</evidence>
<dbReference type="eggNOG" id="ENOG50348TP">
    <property type="taxonomic scope" value="Bacteria"/>
</dbReference>
<dbReference type="Pfam" id="PF11021">
    <property type="entry name" value="DUF2613"/>
    <property type="match status" value="1"/>
</dbReference>
<dbReference type="EMBL" id="CP003119">
    <property type="protein sequence ID" value="AFA71653.1"/>
    <property type="molecule type" value="Genomic_DNA"/>
</dbReference>
<protein>
    <recommendedName>
        <fullName evidence="3">DUF2613 domain-containing protein</fullName>
    </recommendedName>
</protein>
<organism evidence="1 2">
    <name type="scientific">Gordonia polyisoprenivorans (strain DSM 44266 / VH2)</name>
    <dbReference type="NCBI Taxonomy" id="1112204"/>
    <lineage>
        <taxon>Bacteria</taxon>
        <taxon>Bacillati</taxon>
        <taxon>Actinomycetota</taxon>
        <taxon>Actinomycetes</taxon>
        <taxon>Mycobacteriales</taxon>
        <taxon>Gordoniaceae</taxon>
        <taxon>Gordonia</taxon>
    </lineage>
</organism>
<dbReference type="KEGG" id="gpo:GPOL_c05840"/>
<dbReference type="AlphaFoldDB" id="H6MVV8"/>
<evidence type="ECO:0000313" key="2">
    <source>
        <dbReference type="Proteomes" id="UP000009154"/>
    </source>
</evidence>
<keyword evidence="2" id="KW-1185">Reference proteome</keyword>
<accession>H6MVV8</accession>
<dbReference type="STRING" id="1112204.GPOL_c05840"/>
<dbReference type="HOGENOM" id="CLU_205854_0_0_11"/>
<evidence type="ECO:0008006" key="3">
    <source>
        <dbReference type="Google" id="ProtNLM"/>
    </source>
</evidence>
<name>H6MVV8_GORPV</name>
<proteinExistence type="predicted"/>
<gene>
    <name evidence="1" type="ordered locus">GPOL_c05840</name>
</gene>
<sequence>MATMRNNRLIAGAVAGVAGILVGLGAVLLGGVLSAQTSPSTDLNNINPNSGFVQGSVDYGSRGGSGDSQ</sequence>
<dbReference type="InterPro" id="IPR022566">
    <property type="entry name" value="DUF2613"/>
</dbReference>
<reference evidence="1 2" key="1">
    <citation type="journal article" date="2012" name="Appl. Environ. Microbiol.">
        <title>Involvement of two latex-clearing proteins during rubber degradation and insights into the subsequent degradation pathway revealed by the genome sequence of Gordonia polyisoprenivorans strain VH2.</title>
        <authorList>
            <person name="Hiessl S."/>
            <person name="Schuldes J."/>
            <person name="Thurmer A."/>
            <person name="Halbsguth T."/>
            <person name="Broker D."/>
            <person name="Angelov A."/>
            <person name="Liebl W."/>
            <person name="Daniel R."/>
            <person name="Steinbuchel A."/>
        </authorList>
    </citation>
    <scope>NUCLEOTIDE SEQUENCE [LARGE SCALE GENOMIC DNA]</scope>
    <source>
        <strain evidence="2">DSM 44266 / VH2</strain>
    </source>
</reference>